<dbReference type="GO" id="GO:0005737">
    <property type="term" value="C:cytoplasm"/>
    <property type="evidence" value="ECO:0007669"/>
    <property type="project" value="TreeGrafter"/>
</dbReference>
<protein>
    <submittedName>
        <fullName evidence="6">Putative serine/threonine-protein kinase KIN1-like protein</fullName>
    </submittedName>
</protein>
<feature type="compositionally biased region" description="Polar residues" evidence="4">
    <location>
        <begin position="180"/>
        <end position="201"/>
    </location>
</feature>
<evidence type="ECO:0000256" key="1">
    <source>
        <dbReference type="ARBA" id="ARBA00022741"/>
    </source>
</evidence>
<keyword evidence="7" id="KW-1185">Reference proteome</keyword>
<dbReference type="GO" id="GO:0004674">
    <property type="term" value="F:protein serine/threonine kinase activity"/>
    <property type="evidence" value="ECO:0007669"/>
    <property type="project" value="TreeGrafter"/>
</dbReference>
<dbReference type="InterPro" id="IPR011009">
    <property type="entry name" value="Kinase-like_dom_sf"/>
</dbReference>
<keyword evidence="1 3" id="KW-0547">Nucleotide-binding</keyword>
<accession>A0A1R1PXU9</accession>
<gene>
    <name evidence="6" type="ORF">AX774_g719</name>
</gene>
<dbReference type="GO" id="GO:0035556">
    <property type="term" value="P:intracellular signal transduction"/>
    <property type="evidence" value="ECO:0007669"/>
    <property type="project" value="TreeGrafter"/>
</dbReference>
<dbReference type="InterPro" id="IPR008271">
    <property type="entry name" value="Ser/Thr_kinase_AS"/>
</dbReference>
<evidence type="ECO:0000256" key="2">
    <source>
        <dbReference type="ARBA" id="ARBA00022840"/>
    </source>
</evidence>
<feature type="binding site" evidence="3">
    <location>
        <position position="528"/>
    </location>
    <ligand>
        <name>ATP</name>
        <dbReference type="ChEBI" id="CHEBI:30616"/>
    </ligand>
</feature>
<dbReference type="PANTHER" id="PTHR24346:SF30">
    <property type="entry name" value="MATERNAL EMBRYONIC LEUCINE ZIPPER KINASE"/>
    <property type="match status" value="1"/>
</dbReference>
<dbReference type="PANTHER" id="PTHR24346">
    <property type="entry name" value="MAP/MICROTUBULE AFFINITY-REGULATING KINASE"/>
    <property type="match status" value="1"/>
</dbReference>
<reference evidence="7" key="1">
    <citation type="submission" date="2017-01" db="EMBL/GenBank/DDBJ databases">
        <authorList>
            <person name="Wang Y."/>
            <person name="White M."/>
            <person name="Kvist S."/>
            <person name="Moncalvo J.-M."/>
        </authorList>
    </citation>
    <scope>NUCLEOTIDE SEQUENCE [LARGE SCALE GENOMIC DNA]</scope>
    <source>
        <strain evidence="7">COL-18-3</strain>
    </source>
</reference>
<evidence type="ECO:0000313" key="7">
    <source>
        <dbReference type="Proteomes" id="UP000188320"/>
    </source>
</evidence>
<feature type="compositionally biased region" description="Basic and acidic residues" evidence="4">
    <location>
        <begin position="1384"/>
        <end position="1402"/>
    </location>
</feature>
<dbReference type="InterPro" id="IPR017441">
    <property type="entry name" value="Protein_kinase_ATP_BS"/>
</dbReference>
<evidence type="ECO:0000259" key="5">
    <source>
        <dbReference type="PROSITE" id="PS50011"/>
    </source>
</evidence>
<dbReference type="SMART" id="SM00220">
    <property type="entry name" value="S_TKc"/>
    <property type="match status" value="1"/>
</dbReference>
<dbReference type="GO" id="GO:0005524">
    <property type="term" value="F:ATP binding"/>
    <property type="evidence" value="ECO:0007669"/>
    <property type="project" value="UniProtKB-UniRule"/>
</dbReference>
<evidence type="ECO:0000313" key="6">
    <source>
        <dbReference type="EMBL" id="OMH85738.1"/>
    </source>
</evidence>
<dbReference type="Gene3D" id="1.10.510.10">
    <property type="entry name" value="Transferase(Phosphotransferase) domain 1"/>
    <property type="match status" value="2"/>
</dbReference>
<keyword evidence="6" id="KW-0418">Kinase</keyword>
<dbReference type="Pfam" id="PF00069">
    <property type="entry name" value="Pkinase"/>
    <property type="match status" value="1"/>
</dbReference>
<feature type="region of interest" description="Disordered" evidence="4">
    <location>
        <begin position="1384"/>
        <end position="1409"/>
    </location>
</feature>
<dbReference type="Proteomes" id="UP000188320">
    <property type="component" value="Unassembled WGS sequence"/>
</dbReference>
<dbReference type="SUPFAM" id="SSF56112">
    <property type="entry name" value="Protein kinase-like (PK-like)"/>
    <property type="match status" value="1"/>
</dbReference>
<dbReference type="PROSITE" id="PS00108">
    <property type="entry name" value="PROTEIN_KINASE_ST"/>
    <property type="match status" value="1"/>
</dbReference>
<feature type="region of interest" description="Disordered" evidence="4">
    <location>
        <begin position="179"/>
        <end position="205"/>
    </location>
</feature>
<evidence type="ECO:0000256" key="4">
    <source>
        <dbReference type="SAM" id="MobiDB-lite"/>
    </source>
</evidence>
<keyword evidence="6" id="KW-0808">Transferase</keyword>
<keyword evidence="2 3" id="KW-0067">ATP-binding</keyword>
<dbReference type="PROSITE" id="PS50011">
    <property type="entry name" value="PROTEIN_KINASE_DOM"/>
    <property type="match status" value="1"/>
</dbReference>
<dbReference type="InterPro" id="IPR000719">
    <property type="entry name" value="Prot_kinase_dom"/>
</dbReference>
<name>A0A1R1PXU9_ZANCU</name>
<dbReference type="OrthoDB" id="942095at2759"/>
<organism evidence="6 7">
    <name type="scientific">Zancudomyces culisetae</name>
    <name type="common">Gut fungus</name>
    <name type="synonym">Smittium culisetae</name>
    <dbReference type="NCBI Taxonomy" id="1213189"/>
    <lineage>
        <taxon>Eukaryota</taxon>
        <taxon>Fungi</taxon>
        <taxon>Fungi incertae sedis</taxon>
        <taxon>Zoopagomycota</taxon>
        <taxon>Kickxellomycotina</taxon>
        <taxon>Harpellomycetes</taxon>
        <taxon>Harpellales</taxon>
        <taxon>Legeriomycetaceae</taxon>
        <taxon>Zancudomyces</taxon>
    </lineage>
</organism>
<feature type="domain" description="Protein kinase" evidence="5">
    <location>
        <begin position="499"/>
        <end position="805"/>
    </location>
</feature>
<dbReference type="PROSITE" id="PS00107">
    <property type="entry name" value="PROTEIN_KINASE_ATP"/>
    <property type="match status" value="1"/>
</dbReference>
<dbReference type="EMBL" id="LSSK01000051">
    <property type="protein sequence ID" value="OMH85738.1"/>
    <property type="molecule type" value="Genomic_DNA"/>
</dbReference>
<comment type="caution">
    <text evidence="6">The sequence shown here is derived from an EMBL/GenBank/DDBJ whole genome shotgun (WGS) entry which is preliminary data.</text>
</comment>
<proteinExistence type="predicted"/>
<sequence length="1509" mass="172395">MRRTKKRGYRRRLSSREKKADWENILEKKDINNQGGYTNLLGLNDGFLNNKDGEDAEKFNLKIGFENIQHRDDFFSKQIKDAMSKSGQETVYTYEQLGGNSTNDKHHFKKEEYRVNTKDGSKNLTPKKKVNNKICISKRKSSLLGSLKSKKNNCLDFTPKSNNSISFKNHTADAEIAQSVKVSSPNADKASLTSSTGSVKDSNQKQLEHDFITLKKTTKDGEGICPSKKNNSSDNTYNLQCGERTNRKESKPGVIQTSAKNDIQPLIESVVENAIHNTVQETSVGNRILYNEDLFRYEDFPPHRDPLNIEYKEYKASGVHTTEFTDANPVTEPKSTDKLLKLKDGVINMDTKRTSRRHPEQIRVVKNDISIKKPSTRLTSGTNKTTMEKRELISDSKVFLDNQGKSQPIQSTRNANNEYSGYAENKQTSGCSEEFQTMPDTLELSSGSDLSLILKTGFKAKKNSKSNKETNTKREFEYTNNTNSSCAKTFVFNTPLDEYKIIKNLGKGSYGRVILMRNTLTQQVFAVKVVQRYAINKDDNDEKKHKVIDKRILREANLSAVMGKITPHIVPLYDFKMTKTHFYLFYEHINGPTLAERVGENGIDEKEAKQILRPLVETIALCHKNFIVHRDIKLENILIDYSEAQKLDDVRLKRTEYKHKRETSKSQNLQNNSRYSYEGHGGKYSPIGCVKLIDFGLANFYKLNGPLDTFCGSMPYTAPEILKGEPYSGPEIDIWSLGVLLYVMLTGKFPFSDPTQPKNFKKIEKGEFKIYPNMSQDVVDLLQNMIQPNKTRRYNSKQILNHRWFREESLEIYQIENAPYSQIDSPLKNARCVSDVYKEISSNEEEMMGLCCKYCSFKNIKKTGMAEECNSMEIKEPLNANVVKAVSDCLGISIELIVLTLSSILSRSSAGISKGSKSLTRHASVKHTFNGDSSVLDLRAFVILKFYNLLLSQLYRTKNGVLWLEELPLLSCTDPSNTQNLKKSNLKVHTKKEKGVMVQESTFTGSFGEKSKILFDLNGNPEVKSRYFLKLGIFNKLFSTLPTLYYNMSLKLKSTNNIEGGFHSEKPFYSDTFYNTKYKQYNDTAFKKAHIVDSAIYDSQNKLSSKKSQLLLYKPNHQQLRKIENTDRIVNRIDIYQAAKNRKRKQTPAELIQSILAKVKNILEENDLSCIYVSESSIRECNIKDECLPNVLLGKISNHGEPLGNFGDYCGSQFPELVYVNFKEYLNTSQSVHIAAVEKDTLKGKSTKPFDHFSLIPSNNTFSRKKCVENENVTESGSIDELLKEKFEKKVYCCYCSPEESDSMDSIDIQIGKKILPYGFTWASRYVRGKKRRVMIKKSTELRRSSFSQRKVNISTEAVMSLKQKNSAYFAQNKNIVEKLFSSKNKESNEESHGQKRSRDVGTSDLHTQKQVYYNNNNERITKVINPVNYPTSCLLAQYGTGPSELDEIDVMDHHSILIKVELVQLKQKKVLIRNSNKYAITITRLKGCTNKFEKLLFHIKELIQDTEF</sequence>
<evidence type="ECO:0000256" key="3">
    <source>
        <dbReference type="PROSITE-ProRule" id="PRU10141"/>
    </source>
</evidence>